<dbReference type="AlphaFoldDB" id="A0AA35M7R4"/>
<evidence type="ECO:0000313" key="4">
    <source>
        <dbReference type="Proteomes" id="UP001160390"/>
    </source>
</evidence>
<proteinExistence type="predicted"/>
<dbReference type="Pfam" id="PF21311">
    <property type="entry name" value="Phage_RBD_prop"/>
    <property type="match status" value="1"/>
</dbReference>
<comment type="caution">
    <text evidence="3">The sequence shown here is derived from an EMBL/GenBank/DDBJ whole genome shotgun (WGS) entry which is preliminary data.</text>
</comment>
<organism evidence="3 4">
    <name type="scientific">Clonostachys chloroleuca</name>
    <dbReference type="NCBI Taxonomy" id="1926264"/>
    <lineage>
        <taxon>Eukaryota</taxon>
        <taxon>Fungi</taxon>
        <taxon>Dikarya</taxon>
        <taxon>Ascomycota</taxon>
        <taxon>Pezizomycotina</taxon>
        <taxon>Sordariomycetes</taxon>
        <taxon>Hypocreomycetidae</taxon>
        <taxon>Hypocreales</taxon>
        <taxon>Bionectriaceae</taxon>
        <taxon>Clonostachys</taxon>
    </lineage>
</organism>
<evidence type="ECO:0000259" key="2">
    <source>
        <dbReference type="Pfam" id="PF21311"/>
    </source>
</evidence>
<keyword evidence="4" id="KW-1185">Reference proteome</keyword>
<feature type="chain" id="PRO_5041321103" description="P68 RBP/TagC-like beta-propeller domain-containing protein" evidence="1">
    <location>
        <begin position="26"/>
        <end position="384"/>
    </location>
</feature>
<evidence type="ECO:0000256" key="1">
    <source>
        <dbReference type="SAM" id="SignalP"/>
    </source>
</evidence>
<name>A0AA35M7R4_9HYPO</name>
<evidence type="ECO:0000313" key="3">
    <source>
        <dbReference type="EMBL" id="CAI6091670.1"/>
    </source>
</evidence>
<feature type="signal peptide" evidence="1">
    <location>
        <begin position="1"/>
        <end position="25"/>
    </location>
</feature>
<dbReference type="InterPro" id="IPR048799">
    <property type="entry name" value="P68_RBP_TagC-like_beta-prop"/>
</dbReference>
<protein>
    <recommendedName>
        <fullName evidence="2">P68 RBP/TagC-like beta-propeller domain-containing protein</fullName>
    </recommendedName>
</protein>
<keyword evidence="1" id="KW-0732">Signal</keyword>
<reference evidence="3" key="1">
    <citation type="submission" date="2023-01" db="EMBL/GenBank/DDBJ databases">
        <authorList>
            <person name="Piombo E."/>
        </authorList>
    </citation>
    <scope>NUCLEOTIDE SEQUENCE</scope>
</reference>
<accession>A0AA35M7R4</accession>
<gene>
    <name evidence="3" type="ORF">CCHLO57077_00014745</name>
</gene>
<feature type="domain" description="P68 RBP/TagC-like beta-propeller" evidence="2">
    <location>
        <begin position="72"/>
        <end position="326"/>
    </location>
</feature>
<sequence>MHFIHQAAVALTPLLLSVLVSTTCAALIPTRMDVELAGTSLVVRDVPKSAHFKLNEPSYDLFRHKKLRDGTVQQSFAFDQRNRRLFVAQLKSGSPKEKGDLCITELDFSGNYVGHMYVLGSGHGVAIGAESVGSSTYLWTEANCKANGYGERLARFKWASGKTIDVGSGSDSATKFKPFPDSTNTICNINGLDQTLVCRFSCPQGKCLAGFAIEKANKGDFSAPLYNVPQPKLTGRSDVFQGYVAYGSYIYMLTGTSNDVNGGNLDSEITSVDVNTGKIHQGPIFTQAGKSLDFREPEGMGIYTTAAGEPRLFLGFASGNEAGNRRCNLFYKNLFLSPATGVKTGRQSVELVKDGNSILTAVSSVDGVETIENCFLNFHVIGLK</sequence>
<dbReference type="Proteomes" id="UP001160390">
    <property type="component" value="Unassembled WGS sequence"/>
</dbReference>
<dbReference type="EMBL" id="CABFNP030001191">
    <property type="protein sequence ID" value="CAI6091670.1"/>
    <property type="molecule type" value="Genomic_DNA"/>
</dbReference>